<keyword evidence="2" id="KW-0813">Transport</keyword>
<comment type="subcellular location">
    <subcellularLocation>
        <location evidence="1">Cell membrane</location>
        <topology evidence="1">Multi-pass membrane protein</topology>
    </subcellularLocation>
</comment>
<dbReference type="PANTHER" id="PTHR43738">
    <property type="entry name" value="ABC TRANSPORTER, MEMBRANE PROTEIN"/>
    <property type="match status" value="1"/>
</dbReference>
<keyword evidence="11" id="KW-1185">Reference proteome</keyword>
<evidence type="ECO:0000313" key="11">
    <source>
        <dbReference type="Proteomes" id="UP000680714"/>
    </source>
</evidence>
<name>A0ABS5IAL5_9PROT</name>
<evidence type="ECO:0000313" key="10">
    <source>
        <dbReference type="EMBL" id="MBR9971458.1"/>
    </source>
</evidence>
<gene>
    <name evidence="10" type="ORF">KEC16_07015</name>
</gene>
<sequence length="385" mass="41443">MLVMALRMLMGDRAKYLGIVIALAFTSFVMIQQPATFLGILRHTYGFITDVGVGDVWVMDPKARHLDDVKPMMDAELQRVRGIDGVEWAMPLYKGGIRARLDSGDFVQCQLVGIDETTLIGGPGRMVLGKLADLRQSDGIIVDAAAAQGQLAARADGSRRPLGLGESIELNEHRAQVVGTATASSNFQSMPTLYTTYARVKTFLPSERKLLSFVLVTVKPGEDAEKVAAEISRRTGLAAYTTQGFIDRSLRHFLGNTGMIINFAMSAGLGFLIGAFIAGQTFFNFTTDNLRHFGVMKAMGAGTAMLVRMILVQALYLGSMGFGLGAGAGAVMGFQLANVDPHLVFRLPWQLILGGGMAALTVIIVAALLAIRKVVRLEPAQVFKA</sequence>
<evidence type="ECO:0000256" key="5">
    <source>
        <dbReference type="ARBA" id="ARBA00022989"/>
    </source>
</evidence>
<protein>
    <submittedName>
        <fullName evidence="10">ABC transporter permease</fullName>
    </submittedName>
</protein>
<evidence type="ECO:0000256" key="6">
    <source>
        <dbReference type="ARBA" id="ARBA00023136"/>
    </source>
</evidence>
<feature type="transmembrane region" description="Helical" evidence="7">
    <location>
        <begin position="259"/>
        <end position="285"/>
    </location>
</feature>
<evidence type="ECO:0000256" key="7">
    <source>
        <dbReference type="SAM" id="Phobius"/>
    </source>
</evidence>
<dbReference type="Proteomes" id="UP000680714">
    <property type="component" value="Unassembled WGS sequence"/>
</dbReference>
<keyword evidence="6 7" id="KW-0472">Membrane</keyword>
<dbReference type="PANTHER" id="PTHR43738:SF1">
    <property type="entry name" value="HEMIN TRANSPORT SYSTEM PERMEASE PROTEIN HRTB-RELATED"/>
    <property type="match status" value="1"/>
</dbReference>
<feature type="domain" description="ABC3 transporter permease C-terminal" evidence="8">
    <location>
        <begin position="267"/>
        <end position="379"/>
    </location>
</feature>
<reference evidence="10 11" key="1">
    <citation type="submission" date="2021-04" db="EMBL/GenBank/DDBJ databases">
        <title>Magnetospirillum sulfuroxidans sp. nov., a facultative chemolithoautotrophic sulfur-oxidizing alphaproteobacterium isolated from freshwater sediment and proposals for Paramagetospirillum gen. nov., and Magnetospirillaceae fam. nov.</title>
        <authorList>
            <person name="Koziaeva V."/>
            <person name="Geelhoed J.S."/>
            <person name="Sorokin D.Y."/>
            <person name="Grouzdev D.S."/>
        </authorList>
    </citation>
    <scope>NUCLEOTIDE SEQUENCE [LARGE SCALE GENOMIC DNA]</scope>
    <source>
        <strain evidence="10 11">J10</strain>
    </source>
</reference>
<feature type="transmembrane region" description="Helical" evidence="7">
    <location>
        <begin position="351"/>
        <end position="371"/>
    </location>
</feature>
<feature type="domain" description="MacB-like periplasmic core" evidence="9">
    <location>
        <begin position="48"/>
        <end position="233"/>
    </location>
</feature>
<dbReference type="EMBL" id="JAGTUF010000004">
    <property type="protein sequence ID" value="MBR9971458.1"/>
    <property type="molecule type" value="Genomic_DNA"/>
</dbReference>
<evidence type="ECO:0000259" key="9">
    <source>
        <dbReference type="Pfam" id="PF12704"/>
    </source>
</evidence>
<dbReference type="InterPro" id="IPR025857">
    <property type="entry name" value="MacB_PCD"/>
</dbReference>
<evidence type="ECO:0000259" key="8">
    <source>
        <dbReference type="Pfam" id="PF02687"/>
    </source>
</evidence>
<evidence type="ECO:0000256" key="4">
    <source>
        <dbReference type="ARBA" id="ARBA00022692"/>
    </source>
</evidence>
<feature type="transmembrane region" description="Helical" evidence="7">
    <location>
        <begin position="306"/>
        <end position="331"/>
    </location>
</feature>
<evidence type="ECO:0000256" key="1">
    <source>
        <dbReference type="ARBA" id="ARBA00004651"/>
    </source>
</evidence>
<accession>A0ABS5IAL5</accession>
<dbReference type="Pfam" id="PF02687">
    <property type="entry name" value="FtsX"/>
    <property type="match status" value="1"/>
</dbReference>
<dbReference type="InterPro" id="IPR051125">
    <property type="entry name" value="ABC-4/HrtB_transporter"/>
</dbReference>
<dbReference type="Pfam" id="PF12704">
    <property type="entry name" value="MacB_PCD"/>
    <property type="match status" value="1"/>
</dbReference>
<evidence type="ECO:0000256" key="3">
    <source>
        <dbReference type="ARBA" id="ARBA00022475"/>
    </source>
</evidence>
<keyword evidence="3" id="KW-1003">Cell membrane</keyword>
<comment type="caution">
    <text evidence="10">The sequence shown here is derived from an EMBL/GenBank/DDBJ whole genome shotgun (WGS) entry which is preliminary data.</text>
</comment>
<evidence type="ECO:0000256" key="2">
    <source>
        <dbReference type="ARBA" id="ARBA00022448"/>
    </source>
</evidence>
<organism evidence="10 11">
    <name type="scientific">Magnetospirillum sulfuroxidans</name>
    <dbReference type="NCBI Taxonomy" id="611300"/>
    <lineage>
        <taxon>Bacteria</taxon>
        <taxon>Pseudomonadati</taxon>
        <taxon>Pseudomonadota</taxon>
        <taxon>Alphaproteobacteria</taxon>
        <taxon>Rhodospirillales</taxon>
        <taxon>Rhodospirillaceae</taxon>
        <taxon>Magnetospirillum</taxon>
    </lineage>
</organism>
<keyword evidence="5 7" id="KW-1133">Transmembrane helix</keyword>
<proteinExistence type="predicted"/>
<dbReference type="InterPro" id="IPR003838">
    <property type="entry name" value="ABC3_permease_C"/>
</dbReference>
<keyword evidence="4 7" id="KW-0812">Transmembrane</keyword>